<gene>
    <name evidence="1" type="ORF">ceV_240</name>
</gene>
<organism evidence="1 2">
    <name type="scientific">Chrysochromulina ericina virus CeV-01B</name>
    <dbReference type="NCBI Taxonomy" id="3070830"/>
    <lineage>
        <taxon>Viruses</taxon>
        <taxon>Varidnaviria</taxon>
        <taxon>Bamfordvirae</taxon>
        <taxon>Nucleocytoviricota</taxon>
        <taxon>Megaviricetes</taxon>
        <taxon>Imitervirales</taxon>
        <taxon>Mesomimiviridae</taxon>
        <taxon>Tethysvirus</taxon>
        <taxon>Tethysvirus raunefjordenense</taxon>
    </lineage>
</organism>
<dbReference type="EMBL" id="KT820662">
    <property type="protein sequence ID" value="ALH23146.1"/>
    <property type="molecule type" value="Genomic_DNA"/>
</dbReference>
<dbReference type="KEGG" id="vg:26049107"/>
<accession>A0A0N9R3Q1</accession>
<keyword evidence="2" id="KW-1185">Reference proteome</keyword>
<proteinExistence type="predicted"/>
<name>A0A0N9R3Q1_9VIRU</name>
<evidence type="ECO:0000313" key="1">
    <source>
        <dbReference type="EMBL" id="ALH23146.1"/>
    </source>
</evidence>
<dbReference type="Proteomes" id="UP000203826">
    <property type="component" value="Segment"/>
</dbReference>
<sequence length="309" mass="36686">MRDKYYYINRLPEIKLSYDNILHKKVYADLFALVPVGIKVLAWFTYDNNNNICLLLHLNKYNNIINVETITVCYDKILSYGTIIYGTYFKHNNQNFISCENIYYFKGENIQEKSFSYKLNILDNIFSNLLQQKAYNKNFVIFGLPYINNNLNNVLSNIKNLPYPIYSIAFIKSNEINISGILLNKHNNNIENIFKIKADIEQDIYTLYCKGNNKDNFYGYAGIFDYKTSVMMNRLFRTIKENSNLDLLEMSDNEDEFENISEDKFVNIKKIVYMKCLFNKKFKKWQPIESVNFKEKLLSKHEIYNLETS</sequence>
<evidence type="ECO:0000313" key="2">
    <source>
        <dbReference type="Proteomes" id="UP000203826"/>
    </source>
</evidence>
<protein>
    <submittedName>
        <fullName evidence="1">Uncharacterized protein</fullName>
    </submittedName>
</protein>
<reference evidence="1 2" key="1">
    <citation type="journal article" date="2015" name="Genome Announc.">
        <title>The 474-Kilobase-Pair Complete Genome Sequence of CeV-01B, a Virus Infecting Haptolina (Chrysochromulina) ericina (Prymnesiophyceae).</title>
        <authorList>
            <person name="Gallot-Lavallee L."/>
            <person name="Pagarete A."/>
            <person name="Legendre M."/>
            <person name="Santini S."/>
            <person name="Sandaa R.A."/>
            <person name="Himmelbauer H."/>
            <person name="Ogata H."/>
            <person name="Bratbak G."/>
            <person name="Claverie J.M."/>
        </authorList>
    </citation>
    <scope>NUCLEOTIDE SEQUENCE [LARGE SCALE GENOMIC DNA]</scope>
    <source>
        <strain evidence="1">CeV-01B</strain>
    </source>
</reference>